<evidence type="ECO:0000256" key="7">
    <source>
        <dbReference type="ARBA" id="ARBA00022833"/>
    </source>
</evidence>
<dbReference type="InterPro" id="IPR036621">
    <property type="entry name" value="Anticodon-bd_dom_sf"/>
</dbReference>
<comment type="cofactor">
    <cofactor evidence="13">
        <name>Zn(2+)</name>
        <dbReference type="ChEBI" id="CHEBI:29105"/>
    </cofactor>
    <text evidence="13">Binds 1 zinc ion per subunit.</text>
</comment>
<keyword evidence="11 13" id="KW-0030">Aminoacyl-tRNA synthetase</keyword>
<dbReference type="PRINTS" id="PR01047">
    <property type="entry name" value="TRNASYNTHTHR"/>
</dbReference>
<sequence>MNSNQMKGQDQSKQPGQLEQMRLLTAVRLAQAVKRRYEGARLGIGAVTDNGFYYDLDVPASLSEQDLAGVEEEMKQLASSGSSLSCRKVAHEEAVRLLEAAGELLKAEWVQELDREQPLTLVEGDGFIDVLPLTLDEDAVSHELPACKLLSVSGAYWLGDSSRPVLQRIYGAAFSEAAELEDYLAAYEEAQKRDHRKLGKQLQLFMFADEAPGMPFYLPKGTVIRNELEALSREFLQKYRYEEVRTPIMMDRQMWEQSGHWDHYHENMYFCELDHHQFAVKPMNCPGHMLMFKNRLRSYKELPIRLAEFGQVHRHEFSGALNGLLRVRTFCQDDAHIFVRPDQIGQEIGGAIELIKEMYGIFGFEYSLELSTRPESSMGSDEQWEAAEAALSDVLGQSGLPYRLNPGDGAFYGPKIDFHIKDALNRSHQCATIQLDFQMPEKFDLSYVDEHNERQTPIVIHRAVYGSIDRFLGILIEHYAGAFPAWLAPVQVAVITVADRHAAYGAEVCRLLKDAGIRVELDERQEKLGYKIREAQLQKTPYIAVIGDKELVDGTVTVRARGSEQQQLLELGTFLSQLQGILAERK</sequence>
<dbReference type="SUPFAM" id="SSF55681">
    <property type="entry name" value="Class II aaRS and biotin synthetases"/>
    <property type="match status" value="1"/>
</dbReference>
<keyword evidence="6 13" id="KW-0547">Nucleotide-binding</keyword>
<evidence type="ECO:0000256" key="1">
    <source>
        <dbReference type="ARBA" id="ARBA00008226"/>
    </source>
</evidence>
<dbReference type="InterPro" id="IPR047246">
    <property type="entry name" value="ThrRS_anticodon"/>
</dbReference>
<dbReference type="Pfam" id="PF00587">
    <property type="entry name" value="tRNA-synt_2b"/>
    <property type="match status" value="1"/>
</dbReference>
<dbReference type="PANTHER" id="PTHR11451:SF44">
    <property type="entry name" value="THREONINE--TRNA LIGASE, CHLOROPLASTIC_MITOCHONDRIAL 2"/>
    <property type="match status" value="1"/>
</dbReference>
<dbReference type="Gene3D" id="3.30.980.10">
    <property type="entry name" value="Threonyl-trna Synthetase, Chain A, domain 2"/>
    <property type="match status" value="1"/>
</dbReference>
<dbReference type="Proteomes" id="UP000249522">
    <property type="component" value="Unassembled WGS sequence"/>
</dbReference>
<name>A0A2W1LBR1_9BACL</name>
<dbReference type="FunFam" id="3.30.930.10:FF:000002">
    <property type="entry name" value="Threonine--tRNA ligase"/>
    <property type="match status" value="1"/>
</dbReference>
<evidence type="ECO:0000256" key="3">
    <source>
        <dbReference type="ARBA" id="ARBA00022555"/>
    </source>
</evidence>
<comment type="catalytic activity">
    <reaction evidence="12 13">
        <text>tRNA(Thr) + L-threonine + ATP = L-threonyl-tRNA(Thr) + AMP + diphosphate + H(+)</text>
        <dbReference type="Rhea" id="RHEA:24624"/>
        <dbReference type="Rhea" id="RHEA-COMP:9670"/>
        <dbReference type="Rhea" id="RHEA-COMP:9704"/>
        <dbReference type="ChEBI" id="CHEBI:15378"/>
        <dbReference type="ChEBI" id="CHEBI:30616"/>
        <dbReference type="ChEBI" id="CHEBI:33019"/>
        <dbReference type="ChEBI" id="CHEBI:57926"/>
        <dbReference type="ChEBI" id="CHEBI:78442"/>
        <dbReference type="ChEBI" id="CHEBI:78534"/>
        <dbReference type="ChEBI" id="CHEBI:456215"/>
        <dbReference type="EC" id="6.1.1.3"/>
    </reaction>
</comment>
<dbReference type="InterPro" id="IPR018163">
    <property type="entry name" value="Thr/Ala-tRNA-synth_IIc_edit"/>
</dbReference>
<dbReference type="GO" id="GO:0016740">
    <property type="term" value="F:transferase activity"/>
    <property type="evidence" value="ECO:0007669"/>
    <property type="project" value="UniProtKB-ARBA"/>
</dbReference>
<organism evidence="15 16">
    <name type="scientific">Paenibacillus sambharensis</name>
    <dbReference type="NCBI Taxonomy" id="1803190"/>
    <lineage>
        <taxon>Bacteria</taxon>
        <taxon>Bacillati</taxon>
        <taxon>Bacillota</taxon>
        <taxon>Bacilli</taxon>
        <taxon>Bacillales</taxon>
        <taxon>Paenibacillaceae</taxon>
        <taxon>Paenibacillus</taxon>
    </lineage>
</organism>
<dbReference type="InterPro" id="IPR033728">
    <property type="entry name" value="ThrRS_core"/>
</dbReference>
<dbReference type="InterPro" id="IPR002314">
    <property type="entry name" value="aa-tRNA-synt_IIb"/>
</dbReference>
<evidence type="ECO:0000259" key="14">
    <source>
        <dbReference type="PROSITE" id="PS50862"/>
    </source>
</evidence>
<dbReference type="Gene3D" id="3.30.930.10">
    <property type="entry name" value="Bira Bifunctional Protein, Domain 2"/>
    <property type="match status" value="1"/>
</dbReference>
<feature type="binding site" evidence="13">
    <location>
        <position position="336"/>
    </location>
    <ligand>
        <name>Zn(2+)</name>
        <dbReference type="ChEBI" id="CHEBI:29105"/>
        <note>catalytic</note>
    </ligand>
</feature>
<evidence type="ECO:0000256" key="9">
    <source>
        <dbReference type="ARBA" id="ARBA00022884"/>
    </source>
</evidence>
<comment type="similarity">
    <text evidence="1 13">Belongs to the class-II aminoacyl-tRNA synthetase family.</text>
</comment>
<keyword evidence="4 13" id="KW-0436">Ligase</keyword>
<evidence type="ECO:0000256" key="10">
    <source>
        <dbReference type="ARBA" id="ARBA00022917"/>
    </source>
</evidence>
<evidence type="ECO:0000256" key="4">
    <source>
        <dbReference type="ARBA" id="ARBA00022598"/>
    </source>
</evidence>
<evidence type="ECO:0000256" key="12">
    <source>
        <dbReference type="ARBA" id="ARBA00049515"/>
    </source>
</evidence>
<dbReference type="SUPFAM" id="SSF52954">
    <property type="entry name" value="Class II aaRS ABD-related"/>
    <property type="match status" value="1"/>
</dbReference>
<feature type="domain" description="Aminoacyl-transfer RNA synthetases class-II family profile" evidence="14">
    <location>
        <begin position="219"/>
        <end position="484"/>
    </location>
</feature>
<dbReference type="InterPro" id="IPR006195">
    <property type="entry name" value="aa-tRNA-synth_II"/>
</dbReference>
<dbReference type="GO" id="GO:0006435">
    <property type="term" value="P:threonyl-tRNA aminoacylation"/>
    <property type="evidence" value="ECO:0007669"/>
    <property type="project" value="UniProtKB-UniRule"/>
</dbReference>
<protein>
    <recommendedName>
        <fullName evidence="13">Threonine--tRNA ligase</fullName>
        <ecNumber evidence="13">6.1.1.3</ecNumber>
    </recommendedName>
    <alternativeName>
        <fullName evidence="13">Threonyl-tRNA synthetase</fullName>
        <shortName evidence="13">ThrRS</shortName>
    </alternativeName>
</protein>
<keyword evidence="16" id="KW-1185">Reference proteome</keyword>
<dbReference type="GO" id="GO:0004829">
    <property type="term" value="F:threonine-tRNA ligase activity"/>
    <property type="evidence" value="ECO:0007669"/>
    <property type="project" value="UniProtKB-UniRule"/>
</dbReference>
<dbReference type="GO" id="GO:0000049">
    <property type="term" value="F:tRNA binding"/>
    <property type="evidence" value="ECO:0007669"/>
    <property type="project" value="UniProtKB-KW"/>
</dbReference>
<evidence type="ECO:0000256" key="13">
    <source>
        <dbReference type="HAMAP-Rule" id="MF_00184"/>
    </source>
</evidence>
<dbReference type="SUPFAM" id="SSF55186">
    <property type="entry name" value="ThrRS/AlaRS common domain"/>
    <property type="match status" value="1"/>
</dbReference>
<reference evidence="15 16" key="1">
    <citation type="submission" date="2018-06" db="EMBL/GenBank/DDBJ databases">
        <title>Paenibacillus imtechensis sp. nov.</title>
        <authorList>
            <person name="Pinnaka A.K."/>
            <person name="Singh H."/>
            <person name="Kaur M."/>
        </authorList>
    </citation>
    <scope>NUCLEOTIDE SEQUENCE [LARGE SCALE GENOMIC DNA]</scope>
    <source>
        <strain evidence="15 16">SMB1</strain>
    </source>
</reference>
<feature type="binding site" evidence="13">
    <location>
        <position position="461"/>
    </location>
    <ligand>
        <name>Zn(2+)</name>
        <dbReference type="ChEBI" id="CHEBI:29105"/>
        <note>catalytic</note>
    </ligand>
</feature>
<keyword evidence="8 13" id="KW-0067">ATP-binding</keyword>
<keyword evidence="7 13" id="KW-0862">Zinc</keyword>
<dbReference type="OrthoDB" id="9802304at2"/>
<gene>
    <name evidence="13" type="primary">thrS</name>
    <name evidence="15" type="ORF">DNH61_13610</name>
</gene>
<keyword evidence="9 13" id="KW-0694">RNA-binding</keyword>
<comment type="caution">
    <text evidence="13">Lacks conserved residue(s) required for the propagation of feature annotation.</text>
</comment>
<dbReference type="NCBIfam" id="TIGR00418">
    <property type="entry name" value="thrS"/>
    <property type="match status" value="1"/>
</dbReference>
<dbReference type="InterPro" id="IPR045864">
    <property type="entry name" value="aa-tRNA-synth_II/BPL/LPL"/>
</dbReference>
<dbReference type="Gene3D" id="3.30.54.20">
    <property type="match status" value="1"/>
</dbReference>
<comment type="caution">
    <text evidence="15">The sequence shown here is derived from an EMBL/GenBank/DDBJ whole genome shotgun (WGS) entry which is preliminary data.</text>
</comment>
<dbReference type="EMBL" id="QKRB01000044">
    <property type="protein sequence ID" value="PZD95560.1"/>
    <property type="molecule type" value="Genomic_DNA"/>
</dbReference>
<evidence type="ECO:0000256" key="6">
    <source>
        <dbReference type="ARBA" id="ARBA00022741"/>
    </source>
</evidence>
<evidence type="ECO:0000256" key="2">
    <source>
        <dbReference type="ARBA" id="ARBA00022490"/>
    </source>
</evidence>
<dbReference type="EC" id="6.1.1.3" evidence="13"/>
<dbReference type="GO" id="GO:0140096">
    <property type="term" value="F:catalytic activity, acting on a protein"/>
    <property type="evidence" value="ECO:0007669"/>
    <property type="project" value="UniProtKB-ARBA"/>
</dbReference>
<dbReference type="Gene3D" id="3.40.50.800">
    <property type="entry name" value="Anticodon-binding domain"/>
    <property type="match status" value="1"/>
</dbReference>
<accession>A0A2W1LBR1</accession>
<dbReference type="Pfam" id="PF03129">
    <property type="entry name" value="HGTP_anticodon"/>
    <property type="match status" value="1"/>
</dbReference>
<dbReference type="AlphaFoldDB" id="A0A2W1LBR1"/>
<keyword evidence="5 13" id="KW-0479">Metal-binding</keyword>
<dbReference type="FunFam" id="3.40.50.800:FF:000001">
    <property type="entry name" value="Threonine--tRNA ligase"/>
    <property type="match status" value="1"/>
</dbReference>
<dbReference type="PROSITE" id="PS50862">
    <property type="entry name" value="AA_TRNA_LIGASE_II"/>
    <property type="match status" value="1"/>
</dbReference>
<dbReference type="HAMAP" id="MF_00184">
    <property type="entry name" value="Thr_tRNA_synth"/>
    <property type="match status" value="1"/>
</dbReference>
<evidence type="ECO:0000256" key="11">
    <source>
        <dbReference type="ARBA" id="ARBA00023146"/>
    </source>
</evidence>
<evidence type="ECO:0000313" key="16">
    <source>
        <dbReference type="Proteomes" id="UP000249522"/>
    </source>
</evidence>
<dbReference type="CDD" id="cd00771">
    <property type="entry name" value="ThrRS_core"/>
    <property type="match status" value="1"/>
</dbReference>
<comment type="subunit">
    <text evidence="13">Homodimer.</text>
</comment>
<feature type="binding site" evidence="13">
    <location>
        <position position="285"/>
    </location>
    <ligand>
        <name>Zn(2+)</name>
        <dbReference type="ChEBI" id="CHEBI:29105"/>
        <note>catalytic</note>
    </ligand>
</feature>
<dbReference type="GO" id="GO:0005524">
    <property type="term" value="F:ATP binding"/>
    <property type="evidence" value="ECO:0007669"/>
    <property type="project" value="UniProtKB-UniRule"/>
</dbReference>
<dbReference type="GO" id="GO:0046872">
    <property type="term" value="F:metal ion binding"/>
    <property type="evidence" value="ECO:0007669"/>
    <property type="project" value="UniProtKB-KW"/>
</dbReference>
<proteinExistence type="inferred from homology"/>
<dbReference type="GO" id="GO:0005737">
    <property type="term" value="C:cytoplasm"/>
    <property type="evidence" value="ECO:0007669"/>
    <property type="project" value="UniProtKB-SubCell"/>
</dbReference>
<dbReference type="InterPro" id="IPR002320">
    <property type="entry name" value="Thr-tRNA-ligase_IIa"/>
</dbReference>
<keyword evidence="2 13" id="KW-0963">Cytoplasm</keyword>
<comment type="subcellular location">
    <subcellularLocation>
        <location evidence="13">Cytoplasm</location>
    </subcellularLocation>
</comment>
<dbReference type="InterPro" id="IPR004154">
    <property type="entry name" value="Anticodon-bd"/>
</dbReference>
<dbReference type="CDD" id="cd00860">
    <property type="entry name" value="ThrRS_anticodon"/>
    <property type="match status" value="1"/>
</dbReference>
<keyword evidence="10 13" id="KW-0648">Protein biosynthesis</keyword>
<keyword evidence="3 13" id="KW-0820">tRNA-binding</keyword>
<evidence type="ECO:0000256" key="8">
    <source>
        <dbReference type="ARBA" id="ARBA00022840"/>
    </source>
</evidence>
<evidence type="ECO:0000256" key="5">
    <source>
        <dbReference type="ARBA" id="ARBA00022723"/>
    </source>
</evidence>
<dbReference type="PANTHER" id="PTHR11451">
    <property type="entry name" value="THREONINE-TRNA LIGASE"/>
    <property type="match status" value="1"/>
</dbReference>
<evidence type="ECO:0000313" key="15">
    <source>
        <dbReference type="EMBL" id="PZD95560.1"/>
    </source>
</evidence>